<dbReference type="EMBL" id="CP063849">
    <property type="protein sequence ID" value="QOY88049.1"/>
    <property type="molecule type" value="Genomic_DNA"/>
</dbReference>
<evidence type="ECO:0000259" key="4">
    <source>
        <dbReference type="Pfam" id="PF00384"/>
    </source>
</evidence>
<dbReference type="GO" id="GO:0016020">
    <property type="term" value="C:membrane"/>
    <property type="evidence" value="ECO:0007669"/>
    <property type="project" value="TreeGrafter"/>
</dbReference>
<dbReference type="Gene3D" id="3.40.50.740">
    <property type="match status" value="1"/>
</dbReference>
<dbReference type="InterPro" id="IPR037951">
    <property type="entry name" value="MopB_CT_YdeP"/>
</dbReference>
<organism evidence="6 7">
    <name type="scientific">Paludibaculum fermentans</name>
    <dbReference type="NCBI Taxonomy" id="1473598"/>
    <lineage>
        <taxon>Bacteria</taxon>
        <taxon>Pseudomonadati</taxon>
        <taxon>Acidobacteriota</taxon>
        <taxon>Terriglobia</taxon>
        <taxon>Bryobacterales</taxon>
        <taxon>Bryobacteraceae</taxon>
        <taxon>Paludibaculum</taxon>
    </lineage>
</organism>
<evidence type="ECO:0000313" key="6">
    <source>
        <dbReference type="EMBL" id="QOY88049.1"/>
    </source>
</evidence>
<dbReference type="KEGG" id="pfer:IRI77_35830"/>
<dbReference type="GO" id="GO:0030151">
    <property type="term" value="F:molybdenum ion binding"/>
    <property type="evidence" value="ECO:0007669"/>
    <property type="project" value="InterPro"/>
</dbReference>
<dbReference type="InterPro" id="IPR006657">
    <property type="entry name" value="MoPterin_dinucl-bd_dom"/>
</dbReference>
<dbReference type="GO" id="GO:0043546">
    <property type="term" value="F:molybdopterin cofactor binding"/>
    <property type="evidence" value="ECO:0007669"/>
    <property type="project" value="InterPro"/>
</dbReference>
<dbReference type="CDD" id="cd02787">
    <property type="entry name" value="MopB_CT_ydeP"/>
    <property type="match status" value="1"/>
</dbReference>
<keyword evidence="7" id="KW-1185">Reference proteome</keyword>
<keyword evidence="1" id="KW-0479">Metal-binding</keyword>
<dbReference type="InterPro" id="IPR010046">
    <property type="entry name" value="Mopterin_OxRdtse_a_bac"/>
</dbReference>
<evidence type="ECO:0000256" key="2">
    <source>
        <dbReference type="ARBA" id="ARBA00023004"/>
    </source>
</evidence>
<dbReference type="Proteomes" id="UP000593892">
    <property type="component" value="Chromosome"/>
</dbReference>
<keyword evidence="2" id="KW-0408">Iron</keyword>
<evidence type="ECO:0000259" key="5">
    <source>
        <dbReference type="Pfam" id="PF01568"/>
    </source>
</evidence>
<evidence type="ECO:0000256" key="3">
    <source>
        <dbReference type="ARBA" id="ARBA00023014"/>
    </source>
</evidence>
<feature type="domain" description="Molybdopterin dinucleotide-binding" evidence="5">
    <location>
        <begin position="624"/>
        <end position="724"/>
    </location>
</feature>
<dbReference type="PANTHER" id="PTHR43105:SF4">
    <property type="entry name" value="PROTEIN YDEP"/>
    <property type="match status" value="1"/>
</dbReference>
<keyword evidence="3" id="KW-0411">Iron-sulfur</keyword>
<dbReference type="AlphaFoldDB" id="A0A7S7NRS7"/>
<dbReference type="NCBIfam" id="TIGR01701">
    <property type="entry name" value="Fdhalpha-like"/>
    <property type="match status" value="1"/>
</dbReference>
<reference evidence="6 7" key="1">
    <citation type="submission" date="2020-10" db="EMBL/GenBank/DDBJ databases">
        <title>Complete genome sequence of Paludibaculum fermentans P105T, a facultatively anaerobic acidobacterium capable of dissimilatory Fe(III) reduction.</title>
        <authorList>
            <person name="Dedysh S.N."/>
            <person name="Beletsky A.V."/>
            <person name="Kulichevskaya I.S."/>
            <person name="Mardanov A.V."/>
            <person name="Ravin N.V."/>
        </authorList>
    </citation>
    <scope>NUCLEOTIDE SEQUENCE [LARGE SCALE GENOMIC DNA]</scope>
    <source>
        <strain evidence="6 7">P105</strain>
    </source>
</reference>
<dbReference type="Gene3D" id="3.40.228.10">
    <property type="entry name" value="Dimethylsulfoxide Reductase, domain 2"/>
    <property type="match status" value="1"/>
</dbReference>
<dbReference type="PANTHER" id="PTHR43105">
    <property type="entry name" value="RESPIRATORY NITRATE REDUCTASE"/>
    <property type="match status" value="1"/>
</dbReference>
<evidence type="ECO:0000313" key="7">
    <source>
        <dbReference type="Proteomes" id="UP000593892"/>
    </source>
</evidence>
<dbReference type="InterPro" id="IPR009010">
    <property type="entry name" value="Asp_de-COase-like_dom_sf"/>
</dbReference>
<dbReference type="InterPro" id="IPR050123">
    <property type="entry name" value="Prok_molybdopt-oxidoreductase"/>
</dbReference>
<gene>
    <name evidence="6" type="ORF">IRI77_35830</name>
</gene>
<protein>
    <submittedName>
        <fullName evidence="6">FdhF/YdeP family oxidoreductase</fullName>
    </submittedName>
</protein>
<dbReference type="Gene3D" id="2.40.40.20">
    <property type="match status" value="1"/>
</dbReference>
<dbReference type="GO" id="GO:0045333">
    <property type="term" value="P:cellular respiration"/>
    <property type="evidence" value="ECO:0007669"/>
    <property type="project" value="UniProtKB-ARBA"/>
</dbReference>
<dbReference type="PIRSF" id="PIRSF000144">
    <property type="entry name" value="CbbBc"/>
    <property type="match status" value="1"/>
</dbReference>
<proteinExistence type="predicted"/>
<feature type="domain" description="Molybdopterin oxidoreductase" evidence="4">
    <location>
        <begin position="105"/>
        <end position="397"/>
    </location>
</feature>
<name>A0A7S7NRS7_PALFE</name>
<dbReference type="Pfam" id="PF01568">
    <property type="entry name" value="Molydop_binding"/>
    <property type="match status" value="1"/>
</dbReference>
<accession>A0A7S7NRS7</accession>
<evidence type="ECO:0000256" key="1">
    <source>
        <dbReference type="ARBA" id="ARBA00022723"/>
    </source>
</evidence>
<dbReference type="Pfam" id="PF00384">
    <property type="entry name" value="Molybdopterin"/>
    <property type="match status" value="1"/>
</dbReference>
<dbReference type="SUPFAM" id="SSF50692">
    <property type="entry name" value="ADC-like"/>
    <property type="match status" value="1"/>
</dbReference>
<dbReference type="GO" id="GO:0051539">
    <property type="term" value="F:4 iron, 4 sulfur cluster binding"/>
    <property type="evidence" value="ECO:0007669"/>
    <property type="project" value="InterPro"/>
</dbReference>
<sequence length="735" mass="79481">MRRHSGGGWSAIRYTLGKTFEAATGPVDFWRRMSSKNACKTCALGMGGQAGGMHNEAGHFPEFCKKSVQAMAADLQPPIDPMLFLSRTVDDLARYTPRQLENLGRLAYPLLRTSGSARYQRISWDEAFDRAAEAMRATSPDRSFFYSSGRSSNEAAFLLQWLARVYGTNNVNNCSYYCHQASGVGLSQSIGSGVATVTLDDLAHCDFALLTGANPASNHPRLISQLVEMRARGGQVIVVNPLWEPGLDRFYIPSKPMSLVFGSKVHDLYLQPRIGGDIALLKALLKVVIGEGACDDEFIRGYTVGFDALKASLASESVDELAAGAGLPAQAIIEVGKRYARARNAVFLWAMGITHHEHGVDNVTAIANLALARGMVGRPHAGLMPIRGHSNIQGVGSVGFAPNLRAGFLKTMEELYGLQPPAGKGLDSMGSLLAAEQDQMDFALFLGGNFFAANPDTGFSRAALSRVKTTVHINTKLNQSHVCVPPEREGGCTLILPTCARDEETQSTTQESGFSFVRLSEGGMSRPPASELKSEVEIITSLGARLLPEGGPIDFHRMRDHNAIRQVMADVVPGYKPVAGIGESKQEFHVEGRVRHTPVFPTSDGKARFLLVETPPNRLVDGALRLMTIRSEGQFNTVVYEEEDRYRGQAARDVILMNEADMRDRGLAEGTRVSVQSKAGSMTGIRATAYPIAKGCAAMYYPEANVLVERAVDGKSGTPSFKNVVVHVEASGQPG</sequence>
<dbReference type="SUPFAM" id="SSF53706">
    <property type="entry name" value="Formate dehydrogenase/DMSO reductase, domains 1-3"/>
    <property type="match status" value="1"/>
</dbReference>
<dbReference type="GO" id="GO:0008863">
    <property type="term" value="F:formate dehydrogenase (NAD+) activity"/>
    <property type="evidence" value="ECO:0007669"/>
    <property type="project" value="InterPro"/>
</dbReference>
<dbReference type="InterPro" id="IPR006656">
    <property type="entry name" value="Mopterin_OxRdtase"/>
</dbReference>
<dbReference type="RefSeq" id="WP_194449712.1">
    <property type="nucleotide sequence ID" value="NZ_CP063849.1"/>
</dbReference>